<comment type="caution">
    <text evidence="1">The sequence shown here is derived from an EMBL/GenBank/DDBJ whole genome shotgun (WGS) entry which is preliminary data.</text>
</comment>
<evidence type="ECO:0000313" key="1">
    <source>
        <dbReference type="EMBL" id="PAP77081.1"/>
    </source>
</evidence>
<name>A0A271J0N8_9BACT</name>
<organism evidence="1 2">
    <name type="scientific">Rubrivirga marina</name>
    <dbReference type="NCBI Taxonomy" id="1196024"/>
    <lineage>
        <taxon>Bacteria</taxon>
        <taxon>Pseudomonadati</taxon>
        <taxon>Rhodothermota</taxon>
        <taxon>Rhodothermia</taxon>
        <taxon>Rhodothermales</taxon>
        <taxon>Rubricoccaceae</taxon>
        <taxon>Rubrivirga</taxon>
    </lineage>
</organism>
<gene>
    <name evidence="1" type="ORF">BSZ37_11910</name>
</gene>
<dbReference type="EMBL" id="MQWD01000001">
    <property type="protein sequence ID" value="PAP77081.1"/>
    <property type="molecule type" value="Genomic_DNA"/>
</dbReference>
<dbReference type="Proteomes" id="UP000216339">
    <property type="component" value="Unassembled WGS sequence"/>
</dbReference>
<protein>
    <submittedName>
        <fullName evidence="1">Uncharacterized protein</fullName>
    </submittedName>
</protein>
<keyword evidence="2" id="KW-1185">Reference proteome</keyword>
<evidence type="ECO:0000313" key="2">
    <source>
        <dbReference type="Proteomes" id="UP000216339"/>
    </source>
</evidence>
<sequence length="65" mass="7131">MPRPPNRPDRRLYNHARVELALASAAGSTAWSLAGRAAAPGPEHRLDRRALIEPADRALPIVNRN</sequence>
<proteinExistence type="predicted"/>
<dbReference type="RefSeq" id="WP_095510746.1">
    <property type="nucleotide sequence ID" value="NZ_MQWD01000001.1"/>
</dbReference>
<dbReference type="AlphaFoldDB" id="A0A271J0N8"/>
<reference evidence="1 2" key="1">
    <citation type="submission" date="2016-11" db="EMBL/GenBank/DDBJ databases">
        <title>Study of marine rhodopsin-containing bacteria.</title>
        <authorList>
            <person name="Yoshizawa S."/>
            <person name="Kumagai Y."/>
            <person name="Kogure K."/>
        </authorList>
    </citation>
    <scope>NUCLEOTIDE SEQUENCE [LARGE SCALE GENOMIC DNA]</scope>
    <source>
        <strain evidence="1 2">SAORIC-28</strain>
    </source>
</reference>
<accession>A0A271J0N8</accession>